<evidence type="ECO:0000313" key="2">
    <source>
        <dbReference type="EMBL" id="TDQ71203.1"/>
    </source>
</evidence>
<dbReference type="CDD" id="cd09879">
    <property type="entry name" value="PIN_VapC_AF0591-like"/>
    <property type="match status" value="1"/>
</dbReference>
<dbReference type="AlphaFoldDB" id="A0A484F6X4"/>
<dbReference type="RefSeq" id="WP_223610945.1">
    <property type="nucleotide sequence ID" value="NZ_JAHDUW010000001.1"/>
</dbReference>
<dbReference type="Gene3D" id="3.40.50.1010">
    <property type="entry name" value="5'-nuclease"/>
    <property type="match status" value="1"/>
</dbReference>
<dbReference type="Pfam" id="PF18477">
    <property type="entry name" value="PIN_9"/>
    <property type="match status" value="1"/>
</dbReference>
<organism evidence="2 3">
    <name type="scientific">Methanimicrococcus blatticola</name>
    <dbReference type="NCBI Taxonomy" id="91560"/>
    <lineage>
        <taxon>Archaea</taxon>
        <taxon>Methanobacteriati</taxon>
        <taxon>Methanobacteriota</taxon>
        <taxon>Stenosarchaea group</taxon>
        <taxon>Methanomicrobia</taxon>
        <taxon>Methanosarcinales</taxon>
        <taxon>Methanosarcinaceae</taxon>
        <taxon>Methanimicrococcus</taxon>
    </lineage>
</organism>
<dbReference type="SMART" id="SM00670">
    <property type="entry name" value="PINc"/>
    <property type="match status" value="1"/>
</dbReference>
<dbReference type="InterPro" id="IPR029060">
    <property type="entry name" value="PIN-like_dom_sf"/>
</dbReference>
<dbReference type="InterPro" id="IPR041120">
    <property type="entry name" value="PIN_9"/>
</dbReference>
<protein>
    <recommendedName>
        <fullName evidence="1">PIN domain-containing protein</fullName>
    </recommendedName>
</protein>
<dbReference type="SUPFAM" id="SSF88723">
    <property type="entry name" value="PIN domain-like"/>
    <property type="match status" value="1"/>
</dbReference>
<dbReference type="EMBL" id="SNYS01000005">
    <property type="protein sequence ID" value="TDQ71203.1"/>
    <property type="molecule type" value="Genomic_DNA"/>
</dbReference>
<proteinExistence type="predicted"/>
<feature type="domain" description="PIN" evidence="1">
    <location>
        <begin position="29"/>
        <end position="135"/>
    </location>
</feature>
<reference evidence="2 3" key="1">
    <citation type="submission" date="2019-03" db="EMBL/GenBank/DDBJ databases">
        <title>Genomic Encyclopedia of Type Strains, Phase IV (KMG-IV): sequencing the most valuable type-strain genomes for metagenomic binning, comparative biology and taxonomic classification.</title>
        <authorList>
            <person name="Goeker M."/>
        </authorList>
    </citation>
    <scope>NUCLEOTIDE SEQUENCE [LARGE SCALE GENOMIC DNA]</scope>
    <source>
        <strain evidence="2 3">DSM 13328</strain>
    </source>
</reference>
<dbReference type="InterPro" id="IPR002716">
    <property type="entry name" value="PIN_dom"/>
</dbReference>
<gene>
    <name evidence="2" type="ORF">C7391_0307</name>
</gene>
<keyword evidence="3" id="KW-1185">Reference proteome</keyword>
<name>A0A484F6X4_9EURY</name>
<comment type="caution">
    <text evidence="2">The sequence shown here is derived from an EMBL/GenBank/DDBJ whole genome shotgun (WGS) entry which is preliminary data.</text>
</comment>
<dbReference type="Proteomes" id="UP000294855">
    <property type="component" value="Unassembled WGS sequence"/>
</dbReference>
<accession>A0A484F6X4</accession>
<evidence type="ECO:0000259" key="1">
    <source>
        <dbReference type="SMART" id="SM00670"/>
    </source>
</evidence>
<sequence>MSALSKTETEVGAEAGSDCSAEPQYNQNITILIDTNGFMIPVQFGIDIFSELRRLGFSKFLTIPAVISELEKLSKTLKGNDRIAARVALQLSKQCEVPSDSVHRTVPEKYADDIIVESAVKYSVCVLTNDADLRRKLMSCGVVVVSMRQTNRLDIVTHK</sequence>
<evidence type="ECO:0000313" key="3">
    <source>
        <dbReference type="Proteomes" id="UP000294855"/>
    </source>
</evidence>